<dbReference type="EMBL" id="GBXM01078621">
    <property type="protein sequence ID" value="JAH29956.1"/>
    <property type="molecule type" value="Transcribed_RNA"/>
</dbReference>
<organism evidence="1">
    <name type="scientific">Anguilla anguilla</name>
    <name type="common">European freshwater eel</name>
    <name type="synonym">Muraena anguilla</name>
    <dbReference type="NCBI Taxonomy" id="7936"/>
    <lineage>
        <taxon>Eukaryota</taxon>
        <taxon>Metazoa</taxon>
        <taxon>Chordata</taxon>
        <taxon>Craniata</taxon>
        <taxon>Vertebrata</taxon>
        <taxon>Euteleostomi</taxon>
        <taxon>Actinopterygii</taxon>
        <taxon>Neopterygii</taxon>
        <taxon>Teleostei</taxon>
        <taxon>Anguilliformes</taxon>
        <taxon>Anguillidae</taxon>
        <taxon>Anguilla</taxon>
    </lineage>
</organism>
<reference evidence="1" key="2">
    <citation type="journal article" date="2015" name="Fish Shellfish Immunol.">
        <title>Early steps in the European eel (Anguilla anguilla)-Vibrio vulnificus interaction in the gills: Role of the RtxA13 toxin.</title>
        <authorList>
            <person name="Callol A."/>
            <person name="Pajuelo D."/>
            <person name="Ebbesson L."/>
            <person name="Teles M."/>
            <person name="MacKenzie S."/>
            <person name="Amaro C."/>
        </authorList>
    </citation>
    <scope>NUCLEOTIDE SEQUENCE</scope>
</reference>
<proteinExistence type="predicted"/>
<name>A0A0E9RLD7_ANGAN</name>
<accession>A0A0E9RLD7</accession>
<reference evidence="1" key="1">
    <citation type="submission" date="2014-11" db="EMBL/GenBank/DDBJ databases">
        <authorList>
            <person name="Amaro Gonzalez C."/>
        </authorList>
    </citation>
    <scope>NUCLEOTIDE SEQUENCE</scope>
</reference>
<evidence type="ECO:0000313" key="1">
    <source>
        <dbReference type="EMBL" id="JAH29956.1"/>
    </source>
</evidence>
<protein>
    <submittedName>
        <fullName evidence="1">Uncharacterized protein</fullName>
    </submittedName>
</protein>
<sequence length="11" mass="1284">MEMSSFFAFTS</sequence>